<feature type="region of interest" description="Disordered" evidence="1">
    <location>
        <begin position="386"/>
        <end position="405"/>
    </location>
</feature>
<dbReference type="InterPro" id="IPR058912">
    <property type="entry name" value="HTH_animal"/>
</dbReference>
<proteinExistence type="predicted"/>
<feature type="non-terminal residue" evidence="3">
    <location>
        <position position="405"/>
    </location>
</feature>
<protein>
    <recommendedName>
        <fullName evidence="2">Helix-turn-helix domain-containing protein</fullName>
    </recommendedName>
</protein>
<organism evidence="3 4">
    <name type="scientific">Ranitomeya imitator</name>
    <name type="common">mimic poison frog</name>
    <dbReference type="NCBI Taxonomy" id="111125"/>
    <lineage>
        <taxon>Eukaryota</taxon>
        <taxon>Metazoa</taxon>
        <taxon>Chordata</taxon>
        <taxon>Craniata</taxon>
        <taxon>Vertebrata</taxon>
        <taxon>Euteleostomi</taxon>
        <taxon>Amphibia</taxon>
        <taxon>Batrachia</taxon>
        <taxon>Anura</taxon>
        <taxon>Neobatrachia</taxon>
        <taxon>Hyloidea</taxon>
        <taxon>Dendrobatidae</taxon>
        <taxon>Dendrobatinae</taxon>
        <taxon>Ranitomeya</taxon>
    </lineage>
</organism>
<evidence type="ECO:0000259" key="2">
    <source>
        <dbReference type="Pfam" id="PF26215"/>
    </source>
</evidence>
<evidence type="ECO:0000313" key="4">
    <source>
        <dbReference type="Proteomes" id="UP001176940"/>
    </source>
</evidence>
<reference evidence="3" key="1">
    <citation type="submission" date="2023-07" db="EMBL/GenBank/DDBJ databases">
        <authorList>
            <person name="Stuckert A."/>
        </authorList>
    </citation>
    <scope>NUCLEOTIDE SEQUENCE</scope>
</reference>
<sequence length="405" mass="46630">MDKTEFIIFPPSHTTSPTNLSITPLVSSLKSFVRDSTFLIQQLQDLIVPSGVWLVDVESLYTCIRHDVGMQAVSFFLDQNKTGTLEDCQHFVELLNHNPWNIWSTSHFLQTGVEFPDLQLYPKDSRIYTTLYCKSKATNSLLHFSSFHPQHLRRGIPKGQFYRVKRNCSTQDDFRAHSQDLTHPFKNKGYPKKCSPFNGFVERTAQRKCEPSLTLEVNSLYTSISHEKGILANKTLPQASNMSGNSTQFCLDLLKLVLYENFFLYEDVYYIQSRGTTMGSNVAPTYANAFMSHFEDNHIYPGELLNQHVRCYHRYIDDIFVWTGSPELLLTFHQLLNSVYPELQFTIHYDSNHIAYLDKMVHKDQLRNLTTDLFTKSTDSNSLLHYSSSHPKAIKNSLPDPNSQG</sequence>
<dbReference type="PANTHER" id="PTHR21301:SF12">
    <property type="match status" value="1"/>
</dbReference>
<keyword evidence="4" id="KW-1185">Reference proteome</keyword>
<evidence type="ECO:0000313" key="3">
    <source>
        <dbReference type="EMBL" id="CAJ0965435.1"/>
    </source>
</evidence>
<name>A0ABN9MIA3_9NEOB</name>
<feature type="domain" description="Helix-turn-helix" evidence="2">
    <location>
        <begin position="141"/>
        <end position="193"/>
    </location>
</feature>
<dbReference type="PANTHER" id="PTHR21301">
    <property type="entry name" value="REVERSE TRANSCRIPTASE"/>
    <property type="match status" value="1"/>
</dbReference>
<dbReference type="EMBL" id="CAUEEQ010067467">
    <property type="protein sequence ID" value="CAJ0965435.1"/>
    <property type="molecule type" value="Genomic_DNA"/>
</dbReference>
<evidence type="ECO:0000256" key="1">
    <source>
        <dbReference type="SAM" id="MobiDB-lite"/>
    </source>
</evidence>
<gene>
    <name evidence="3" type="ORF">RIMI_LOCUS20296293</name>
</gene>
<accession>A0ABN9MIA3</accession>
<comment type="caution">
    <text evidence="3">The sequence shown here is derived from an EMBL/GenBank/DDBJ whole genome shotgun (WGS) entry which is preliminary data.</text>
</comment>
<dbReference type="Proteomes" id="UP001176940">
    <property type="component" value="Unassembled WGS sequence"/>
</dbReference>
<dbReference type="Pfam" id="PF26215">
    <property type="entry name" value="HTH_animal"/>
    <property type="match status" value="1"/>
</dbReference>